<dbReference type="Pfam" id="PF13472">
    <property type="entry name" value="Lipase_GDSL_2"/>
    <property type="match status" value="1"/>
</dbReference>
<keyword evidence="1" id="KW-0732">Signal</keyword>
<dbReference type="SUPFAM" id="SSF52266">
    <property type="entry name" value="SGNH hydrolase"/>
    <property type="match status" value="1"/>
</dbReference>
<organism evidence="3 4">
    <name type="scientific">Naasia aerilata</name>
    <dbReference type="NCBI Taxonomy" id="1162966"/>
    <lineage>
        <taxon>Bacteria</taxon>
        <taxon>Bacillati</taxon>
        <taxon>Actinomycetota</taxon>
        <taxon>Actinomycetes</taxon>
        <taxon>Micrococcales</taxon>
        <taxon>Microbacteriaceae</taxon>
        <taxon>Naasia</taxon>
    </lineage>
</organism>
<dbReference type="InterPro" id="IPR013830">
    <property type="entry name" value="SGNH_hydro"/>
</dbReference>
<evidence type="ECO:0000313" key="4">
    <source>
        <dbReference type="Proteomes" id="UP001321498"/>
    </source>
</evidence>
<protein>
    <recommendedName>
        <fullName evidence="2">SGNH hydrolase-type esterase domain-containing protein</fullName>
    </recommendedName>
</protein>
<dbReference type="Gene3D" id="3.40.50.1110">
    <property type="entry name" value="SGNH hydrolase"/>
    <property type="match status" value="1"/>
</dbReference>
<dbReference type="PROSITE" id="PS51257">
    <property type="entry name" value="PROKAR_LIPOPROTEIN"/>
    <property type="match status" value="1"/>
</dbReference>
<proteinExistence type="predicted"/>
<sequence>MHARGRPRRAAMIAAVACVAVLTLSACAADGSPASFPAPGMSTPSPAPAPIPIGVVGDSLSSGGPWDAVAVDPGSWTYYLDSRYEVTGGWRRDGATSTLMAANLQPFAADALVVLAGTNDVATGIEPELTLENVTRIADSADVRAVVLCAIPPYSAAPDRAAALNTALVGLARREGWTWVDPWVEARDGTAWREGATPDGIHGSLASYAQAAERIDDAVGRALEASPEADSAE</sequence>
<feature type="domain" description="SGNH hydrolase-type esterase" evidence="2">
    <location>
        <begin position="55"/>
        <end position="209"/>
    </location>
</feature>
<feature type="signal peptide" evidence="1">
    <location>
        <begin position="1"/>
        <end position="28"/>
    </location>
</feature>
<reference evidence="4" key="1">
    <citation type="journal article" date="2019" name="Int. J. Syst. Evol. Microbiol.">
        <title>The Global Catalogue of Microorganisms (GCM) 10K type strain sequencing project: providing services to taxonomists for standard genome sequencing and annotation.</title>
        <authorList>
            <consortium name="The Broad Institute Genomics Platform"/>
            <consortium name="The Broad Institute Genome Sequencing Center for Infectious Disease"/>
            <person name="Wu L."/>
            <person name="Ma J."/>
        </authorList>
    </citation>
    <scope>NUCLEOTIDE SEQUENCE [LARGE SCALE GENOMIC DNA]</scope>
    <source>
        <strain evidence="4">NBRC 108725</strain>
    </source>
</reference>
<name>A0ABM8GFC6_9MICO</name>
<dbReference type="Proteomes" id="UP001321498">
    <property type="component" value="Chromosome"/>
</dbReference>
<evidence type="ECO:0000259" key="2">
    <source>
        <dbReference type="Pfam" id="PF13472"/>
    </source>
</evidence>
<keyword evidence="4" id="KW-1185">Reference proteome</keyword>
<feature type="chain" id="PRO_5046104363" description="SGNH hydrolase-type esterase domain-containing protein" evidence="1">
    <location>
        <begin position="29"/>
        <end position="233"/>
    </location>
</feature>
<dbReference type="EMBL" id="AP027731">
    <property type="protein sequence ID" value="BDZ47010.1"/>
    <property type="molecule type" value="Genomic_DNA"/>
</dbReference>
<evidence type="ECO:0000256" key="1">
    <source>
        <dbReference type="SAM" id="SignalP"/>
    </source>
</evidence>
<dbReference type="InterPro" id="IPR036514">
    <property type="entry name" value="SGNH_hydro_sf"/>
</dbReference>
<accession>A0ABM8GFC6</accession>
<gene>
    <name evidence="3" type="ORF">GCM10025866_29190</name>
</gene>
<evidence type="ECO:0000313" key="3">
    <source>
        <dbReference type="EMBL" id="BDZ47010.1"/>
    </source>
</evidence>